<dbReference type="Gene3D" id="3.40.50.720">
    <property type="entry name" value="NAD(P)-binding Rossmann-like Domain"/>
    <property type="match status" value="1"/>
</dbReference>
<dbReference type="SUPFAM" id="SSF51735">
    <property type="entry name" value="NAD(P)-binding Rossmann-fold domains"/>
    <property type="match status" value="1"/>
</dbReference>
<dbReference type="GO" id="GO:0008926">
    <property type="term" value="F:mannitol-1-phosphate 5-dehydrogenase activity"/>
    <property type="evidence" value="ECO:0007669"/>
    <property type="project" value="UniProtKB-EC"/>
</dbReference>
<dbReference type="Pfam" id="PF08125">
    <property type="entry name" value="Mannitol_dh_C"/>
    <property type="match status" value="1"/>
</dbReference>
<dbReference type="SUPFAM" id="SSF48179">
    <property type="entry name" value="6-phosphogluconate dehydrogenase C-terminal domain-like"/>
    <property type="match status" value="1"/>
</dbReference>
<dbReference type="FunFam" id="3.40.50.720:FF:000129">
    <property type="entry name" value="D-mannonate oxidoreductase"/>
    <property type="match status" value="1"/>
</dbReference>
<feature type="domain" description="Mannitol dehydrogenase N-terminal" evidence="7">
    <location>
        <begin position="29"/>
        <end position="279"/>
    </location>
</feature>
<dbReference type="PROSITE" id="PS00974">
    <property type="entry name" value="MANNITOL_DHGENASE"/>
    <property type="match status" value="1"/>
</dbReference>
<evidence type="ECO:0000259" key="8">
    <source>
        <dbReference type="Pfam" id="PF08125"/>
    </source>
</evidence>
<dbReference type="STRING" id="1523247.SAMN05660464_1142"/>
<dbReference type="EC" id="1.1.1.17" evidence="1"/>
<keyword evidence="4" id="KW-0520">NAD</keyword>
<dbReference type="AlphaFoldDB" id="A0A1I5K0B4"/>
<organism evidence="9 10">
    <name type="scientific">Geodermatophilus dictyosporus</name>
    <dbReference type="NCBI Taxonomy" id="1523247"/>
    <lineage>
        <taxon>Bacteria</taxon>
        <taxon>Bacillati</taxon>
        <taxon>Actinomycetota</taxon>
        <taxon>Actinomycetes</taxon>
        <taxon>Geodermatophilales</taxon>
        <taxon>Geodermatophilaceae</taxon>
        <taxon>Geodermatophilus</taxon>
    </lineage>
</organism>
<feature type="domain" description="Mannitol dehydrogenase C-terminal" evidence="8">
    <location>
        <begin position="288"/>
        <end position="473"/>
    </location>
</feature>
<dbReference type="InterPro" id="IPR036291">
    <property type="entry name" value="NAD(P)-bd_dom_sf"/>
</dbReference>
<dbReference type="InterPro" id="IPR013118">
    <property type="entry name" value="Mannitol_DH_C"/>
</dbReference>
<reference evidence="10" key="1">
    <citation type="submission" date="2016-10" db="EMBL/GenBank/DDBJ databases">
        <authorList>
            <person name="Varghese N."/>
            <person name="Submissions S."/>
        </authorList>
    </citation>
    <scope>NUCLEOTIDE SEQUENCE [LARGE SCALE GENOMIC DNA]</scope>
    <source>
        <strain evidence="10">DSM 44208</strain>
    </source>
</reference>
<evidence type="ECO:0000313" key="10">
    <source>
        <dbReference type="Proteomes" id="UP000198857"/>
    </source>
</evidence>
<name>A0A1I5K0B4_9ACTN</name>
<dbReference type="Pfam" id="PF01232">
    <property type="entry name" value="Mannitol_dh"/>
    <property type="match status" value="1"/>
</dbReference>
<dbReference type="InterPro" id="IPR013328">
    <property type="entry name" value="6PGD_dom2"/>
</dbReference>
<evidence type="ECO:0000259" key="7">
    <source>
        <dbReference type="Pfam" id="PF01232"/>
    </source>
</evidence>
<keyword evidence="3" id="KW-0560">Oxidoreductase</keyword>
<dbReference type="PRINTS" id="PR00084">
    <property type="entry name" value="MTLDHDRGNASE"/>
</dbReference>
<dbReference type="EMBL" id="FOWQ01000001">
    <property type="protein sequence ID" value="SFO78026.1"/>
    <property type="molecule type" value="Genomic_DNA"/>
</dbReference>
<evidence type="ECO:0000256" key="6">
    <source>
        <dbReference type="ARBA" id="ARBA00061451"/>
    </source>
</evidence>
<dbReference type="GO" id="GO:0019594">
    <property type="term" value="P:mannitol metabolic process"/>
    <property type="evidence" value="ECO:0007669"/>
    <property type="project" value="InterPro"/>
</dbReference>
<protein>
    <recommendedName>
        <fullName evidence="2">Mannitol-1-phosphate 5-dehydrogenase</fullName>
        <ecNumber evidence="1">1.1.1.17</ecNumber>
    </recommendedName>
</protein>
<keyword evidence="10" id="KW-1185">Reference proteome</keyword>
<comment type="similarity">
    <text evidence="6">Belongs to the mannitol dehydrogenase family. UxuB subfamily.</text>
</comment>
<evidence type="ECO:0000256" key="5">
    <source>
        <dbReference type="ARBA" id="ARBA00048615"/>
    </source>
</evidence>
<evidence type="ECO:0000256" key="1">
    <source>
        <dbReference type="ARBA" id="ARBA00012939"/>
    </source>
</evidence>
<evidence type="ECO:0000256" key="4">
    <source>
        <dbReference type="ARBA" id="ARBA00023027"/>
    </source>
</evidence>
<comment type="catalytic activity">
    <reaction evidence="5">
        <text>D-mannitol 1-phosphate + NAD(+) = beta-D-fructose 6-phosphate + NADH + H(+)</text>
        <dbReference type="Rhea" id="RHEA:19661"/>
        <dbReference type="ChEBI" id="CHEBI:15378"/>
        <dbReference type="ChEBI" id="CHEBI:57540"/>
        <dbReference type="ChEBI" id="CHEBI:57634"/>
        <dbReference type="ChEBI" id="CHEBI:57945"/>
        <dbReference type="ChEBI" id="CHEBI:61381"/>
        <dbReference type="EC" id="1.1.1.17"/>
    </reaction>
</comment>
<accession>A0A1I5K0B4</accession>
<evidence type="ECO:0000256" key="3">
    <source>
        <dbReference type="ARBA" id="ARBA00023002"/>
    </source>
</evidence>
<dbReference type="InterPro" id="IPR050988">
    <property type="entry name" value="Mannitol_DH/Oxidoreductase"/>
</dbReference>
<dbReference type="RefSeq" id="WP_091107557.1">
    <property type="nucleotide sequence ID" value="NZ_FOWQ01000001.1"/>
</dbReference>
<dbReference type="OrthoDB" id="271711at2"/>
<dbReference type="InterPro" id="IPR023027">
    <property type="entry name" value="Mannitol_DH_CS"/>
</dbReference>
<evidence type="ECO:0000256" key="2">
    <source>
        <dbReference type="ARBA" id="ARBA00016219"/>
    </source>
</evidence>
<proteinExistence type="inferred from homology"/>
<dbReference type="InterPro" id="IPR008927">
    <property type="entry name" value="6-PGluconate_DH-like_C_sf"/>
</dbReference>
<dbReference type="InterPro" id="IPR000669">
    <property type="entry name" value="Mannitol_DH"/>
</dbReference>
<dbReference type="PANTHER" id="PTHR43362">
    <property type="entry name" value="MANNITOL DEHYDROGENASE DSF1-RELATED"/>
    <property type="match status" value="1"/>
</dbReference>
<gene>
    <name evidence="9" type="ORF">SAMN05660464_1142</name>
</gene>
<dbReference type="InterPro" id="IPR013131">
    <property type="entry name" value="Mannitol_DH_N"/>
</dbReference>
<dbReference type="Proteomes" id="UP000198857">
    <property type="component" value="Unassembled WGS sequence"/>
</dbReference>
<evidence type="ECO:0000313" key="9">
    <source>
        <dbReference type="EMBL" id="SFO78026.1"/>
    </source>
</evidence>
<sequence>MPPLAAATLPALAGSLPVPTYDRSRVRPGIVHLGVGSFHRSHQALYLDRLLAAGQGEEWGICGVGVLPTDRAMAEVMAAQDCLYTLVVRHPDGTAEARVVGSIVEYLLAPDDPDAVVEKMAAETTRIVSLTVTEGGYALDPVTGRFDPADPGVAHDLVPGATPSTWFGLLAEALVRRRDRGLAPFTVVSCDNVQHNGDVTRRSFAAYAALRDPELGAWVEREVAFPNSMVDRITPATTDDDRADVVQRFGIEDGWPVVCEPFVQWVLEDRFPLGRPPLEQAGVQLVTDVEPYERMKLRLLNAGHQALAYLGTLAGYRLVHEAAQDPLFQRLLLGYMEQEATPTLLPVPGIDLDAYRRELVERFANPAIRDTLARLAFDGSERLPKWLLPVVRENLARGGEVARSAAVVAGWARYSEGVDEQGAPIPVADRRSARLAANARRQREDPLAFLADRELFGDLVDDPRFTTPYLAALASLYERGARATVEDVVTGTAPAAAGGR</sequence>
<dbReference type="Gene3D" id="1.10.1040.10">
    <property type="entry name" value="N-(1-d-carboxylethyl)-l-norvaline Dehydrogenase, domain 2"/>
    <property type="match status" value="1"/>
</dbReference>
<dbReference type="PANTHER" id="PTHR43362:SF1">
    <property type="entry name" value="MANNITOL DEHYDROGENASE 2-RELATED"/>
    <property type="match status" value="1"/>
</dbReference>